<accession>A0A1Y1CE82</accession>
<evidence type="ECO:0000313" key="2">
    <source>
        <dbReference type="EMBL" id="BAX78634.1"/>
    </source>
</evidence>
<dbReference type="OrthoDB" id="1495918at2"/>
<dbReference type="InterPro" id="IPR010598">
    <property type="entry name" value="C5-epim_C"/>
</dbReference>
<dbReference type="Pfam" id="PF06662">
    <property type="entry name" value="C5-epim_C"/>
    <property type="match status" value="1"/>
</dbReference>
<organism evidence="2 3">
    <name type="scientific">Labilibaculum antarcticum</name>
    <dbReference type="NCBI Taxonomy" id="1717717"/>
    <lineage>
        <taxon>Bacteria</taxon>
        <taxon>Pseudomonadati</taxon>
        <taxon>Bacteroidota</taxon>
        <taxon>Bacteroidia</taxon>
        <taxon>Marinilabiliales</taxon>
        <taxon>Marinifilaceae</taxon>
        <taxon>Labilibaculum</taxon>
    </lineage>
</organism>
<dbReference type="KEGG" id="mbas:ALGA_0239"/>
<gene>
    <name evidence="2" type="ORF">ALGA_0239</name>
</gene>
<dbReference type="EMBL" id="AP018042">
    <property type="protein sequence ID" value="BAX78634.1"/>
    <property type="molecule type" value="Genomic_DNA"/>
</dbReference>
<evidence type="ECO:0000313" key="3">
    <source>
        <dbReference type="Proteomes" id="UP000218267"/>
    </source>
</evidence>
<reference evidence="2 3" key="1">
    <citation type="journal article" date="2018" name="Mar. Genomics">
        <title>Complete genome sequence of Marinifilaceae bacterium strain SPP2, isolated from the Antarctic marine sediment.</title>
        <authorList>
            <person name="Watanabe M."/>
            <person name="Kojima H."/>
            <person name="Fukui M."/>
        </authorList>
    </citation>
    <scope>NUCLEOTIDE SEQUENCE [LARGE SCALE GENOMIC DNA]</scope>
    <source>
        <strain evidence="2 3">SPP2</strain>
    </source>
</reference>
<keyword evidence="3" id="KW-1185">Reference proteome</keyword>
<feature type="domain" description="D-glucuronyl C5-epimerase C-terminal" evidence="1">
    <location>
        <begin position="109"/>
        <end position="278"/>
    </location>
</feature>
<protein>
    <recommendedName>
        <fullName evidence="1">D-glucuronyl C5-epimerase C-terminal domain-containing protein</fullName>
    </recommendedName>
</protein>
<dbReference type="Proteomes" id="UP000218267">
    <property type="component" value="Chromosome"/>
</dbReference>
<dbReference type="AlphaFoldDB" id="A0A1Y1CE82"/>
<sequence>MNKDKLIYSFNRLLDEILDRPDYWHPRLKFRQDISYREYYYLDFSAKGNYPYELKDGIPLVEMNNVSREFSITILNYGLGLIDLYTNKHSDLLAKRIESILSWVLENQEKDGAWRNYYEVDFLGLKSGWTSAMGQGLAISFVYRCYNHGFLYYDVAYSVIDKAKSYMLTEDLNVLTDSGYVLQEFGGTSENVLNGFIFALYGIRDYCSFINDMSLFKQYVSTLKILSSKYNYFKIWSYYNTNKAISSSFYHQLHIEMMNSMFFLTSEKAFFSIAKRWELGKWIKLPFIVLKSTQKLINHNSITTLSS</sequence>
<dbReference type="RefSeq" id="WP_096427567.1">
    <property type="nucleotide sequence ID" value="NZ_AP018042.1"/>
</dbReference>
<evidence type="ECO:0000259" key="1">
    <source>
        <dbReference type="Pfam" id="PF06662"/>
    </source>
</evidence>
<name>A0A1Y1CE82_9BACT</name>
<proteinExistence type="predicted"/>
<reference evidence="3" key="2">
    <citation type="journal article" date="2020" name="Antonie Van Leeuwenhoek">
        <title>Labilibaculum antarcticum sp. nov., a novel facultative anaerobic, psychrotorelant bacterium isolated from marine sediment of Antarctica.</title>
        <authorList>
            <person name="Watanabe M."/>
            <person name="Kojima H."/>
            <person name="Fukui M."/>
        </authorList>
    </citation>
    <scope>NUCLEOTIDE SEQUENCE [LARGE SCALE GENOMIC DNA]</scope>
    <source>
        <strain evidence="3">SPP2</strain>
    </source>
</reference>